<evidence type="ECO:0000256" key="1">
    <source>
        <dbReference type="ARBA" id="ARBA00008842"/>
    </source>
</evidence>
<evidence type="ECO:0000313" key="5">
    <source>
        <dbReference type="Proteomes" id="UP000027361"/>
    </source>
</evidence>
<organism evidence="4 5">
    <name type="scientific">Tilletiaria anomala (strain ATCC 24038 / CBS 436.72 / UBC 951)</name>
    <dbReference type="NCBI Taxonomy" id="1037660"/>
    <lineage>
        <taxon>Eukaryota</taxon>
        <taxon>Fungi</taxon>
        <taxon>Dikarya</taxon>
        <taxon>Basidiomycota</taxon>
        <taxon>Ustilaginomycotina</taxon>
        <taxon>Exobasidiomycetes</taxon>
        <taxon>Georgefischeriales</taxon>
        <taxon>Tilletiariaceae</taxon>
        <taxon>Tilletiaria</taxon>
    </lineage>
</organism>
<dbReference type="InParanoid" id="A0A066WAB9"/>
<dbReference type="InterPro" id="IPR018494">
    <property type="entry name" value="Oxysterol-bd_CS"/>
</dbReference>
<dbReference type="AlphaFoldDB" id="A0A066WAB9"/>
<dbReference type="Pfam" id="PF01237">
    <property type="entry name" value="Oxysterol_BP"/>
    <property type="match status" value="1"/>
</dbReference>
<gene>
    <name evidence="4" type="ORF">K437DRAFT_62337</name>
</gene>
<dbReference type="Gene3D" id="1.10.287.2720">
    <property type="match status" value="1"/>
</dbReference>
<dbReference type="GO" id="GO:0008142">
    <property type="term" value="F:oxysterol binding"/>
    <property type="evidence" value="ECO:0007669"/>
    <property type="project" value="TreeGrafter"/>
</dbReference>
<dbReference type="OMA" id="SSYWTEH"/>
<dbReference type="GO" id="GO:0016020">
    <property type="term" value="C:membrane"/>
    <property type="evidence" value="ECO:0007669"/>
    <property type="project" value="TreeGrafter"/>
</dbReference>
<comment type="similarity">
    <text evidence="1 2">Belongs to the OSBP family.</text>
</comment>
<dbReference type="PANTHER" id="PTHR10972:SF184">
    <property type="entry name" value="OXYSTEROL-BINDING PROTEIN HOMOLOG 4-RELATED"/>
    <property type="match status" value="1"/>
</dbReference>
<dbReference type="SUPFAM" id="SSF144000">
    <property type="entry name" value="Oxysterol-binding protein-like"/>
    <property type="match status" value="1"/>
</dbReference>
<dbReference type="GO" id="GO:0005829">
    <property type="term" value="C:cytosol"/>
    <property type="evidence" value="ECO:0007669"/>
    <property type="project" value="TreeGrafter"/>
</dbReference>
<dbReference type="Proteomes" id="UP000027361">
    <property type="component" value="Unassembled WGS sequence"/>
</dbReference>
<dbReference type="InterPro" id="IPR000648">
    <property type="entry name" value="Oxysterol-bd"/>
</dbReference>
<dbReference type="HOGENOM" id="CLU_012334_0_0_1"/>
<dbReference type="FunCoup" id="A0A066WAB9">
    <property type="interactions" value="47"/>
</dbReference>
<dbReference type="OrthoDB" id="14833at2759"/>
<dbReference type="GO" id="GO:0120009">
    <property type="term" value="P:intermembrane lipid transfer"/>
    <property type="evidence" value="ECO:0007669"/>
    <property type="project" value="UniProtKB-ARBA"/>
</dbReference>
<dbReference type="InterPro" id="IPR037239">
    <property type="entry name" value="OSBP_sf"/>
</dbReference>
<evidence type="ECO:0000256" key="3">
    <source>
        <dbReference type="SAM" id="MobiDB-lite"/>
    </source>
</evidence>
<feature type="region of interest" description="Disordered" evidence="3">
    <location>
        <begin position="321"/>
        <end position="352"/>
    </location>
</feature>
<feature type="region of interest" description="Disordered" evidence="3">
    <location>
        <begin position="370"/>
        <end position="389"/>
    </location>
</feature>
<dbReference type="Gene3D" id="2.40.160.120">
    <property type="match status" value="1"/>
</dbReference>
<dbReference type="PROSITE" id="PS01013">
    <property type="entry name" value="OSBP"/>
    <property type="match status" value="1"/>
</dbReference>
<feature type="compositionally biased region" description="Basic and acidic residues" evidence="3">
    <location>
        <begin position="326"/>
        <end position="345"/>
    </location>
</feature>
<sequence>MPEEEVGGGVPSEHKQGWGSFLKALASFSGDLSSLTAPSFILSPVSLVEFPAYWGEHPAEFAACSQGADPVERMTNVLRWFISTLKGSYTARNTSMGSEKKPLNPILGELFFGNWPGKDDRGETVLTTEQVSHHPPITAYHLENQKAGVTLEGHSGQKTTFSGRAIQVKQVGHAVLRVKPQGAQDAKEELYLITLPTLTIEGLWYGSPYVELLGTTHIASSTGFLSTINYTGRGYFSGKSHSFKATVSPIAQPTQALYTAEGDWSGVSKFKGKGPSGSEKDAIFWDAGAQREEISVKPIEEQGPMESRKVWKDTAEGIRTGNFDIASKDKSRIENDERQKRKDEAAAGTPHQLEYFVHVEDDTEYAELIGNFGGKPANEEAYRRKPRVH</sequence>
<dbReference type="Gene3D" id="3.30.70.3490">
    <property type="match status" value="1"/>
</dbReference>
<dbReference type="Gene3D" id="6.10.250.1430">
    <property type="match status" value="1"/>
</dbReference>
<comment type="caution">
    <text evidence="4">The sequence shown here is derived from an EMBL/GenBank/DDBJ whole genome shotgun (WGS) entry which is preliminary data.</text>
</comment>
<proteinExistence type="inferred from homology"/>
<dbReference type="EMBL" id="JMSN01000018">
    <property type="protein sequence ID" value="KDN50872.1"/>
    <property type="molecule type" value="Genomic_DNA"/>
</dbReference>
<protein>
    <submittedName>
        <fullName evidence="4">Oxysterol-binding protein</fullName>
    </submittedName>
</protein>
<reference evidence="4 5" key="1">
    <citation type="submission" date="2014-05" db="EMBL/GenBank/DDBJ databases">
        <title>Draft genome sequence of a rare smut relative, Tilletiaria anomala UBC 951.</title>
        <authorList>
            <consortium name="DOE Joint Genome Institute"/>
            <person name="Toome M."/>
            <person name="Kuo A."/>
            <person name="Henrissat B."/>
            <person name="Lipzen A."/>
            <person name="Tritt A."/>
            <person name="Yoshinaga Y."/>
            <person name="Zane M."/>
            <person name="Barry K."/>
            <person name="Grigoriev I.V."/>
            <person name="Spatafora J.W."/>
            <person name="Aimea M.C."/>
        </authorList>
    </citation>
    <scope>NUCLEOTIDE SEQUENCE [LARGE SCALE GENOMIC DNA]</scope>
    <source>
        <strain evidence="4 5">UBC 951</strain>
    </source>
</reference>
<evidence type="ECO:0000256" key="2">
    <source>
        <dbReference type="RuleBase" id="RU003844"/>
    </source>
</evidence>
<dbReference type="STRING" id="1037660.A0A066WAB9"/>
<evidence type="ECO:0000313" key="4">
    <source>
        <dbReference type="EMBL" id="KDN50872.1"/>
    </source>
</evidence>
<dbReference type="RefSeq" id="XP_013244624.1">
    <property type="nucleotide sequence ID" value="XM_013389170.1"/>
</dbReference>
<keyword evidence="5" id="KW-1185">Reference proteome</keyword>
<dbReference type="FunFam" id="2.40.160.120:FF:000010">
    <property type="entry name" value="Oxysterol-binding protein homolog 4"/>
    <property type="match status" value="1"/>
</dbReference>
<accession>A0A066WAB9</accession>
<name>A0A066WAB9_TILAU</name>
<dbReference type="PANTHER" id="PTHR10972">
    <property type="entry name" value="OXYSTEROL-BINDING PROTEIN-RELATED"/>
    <property type="match status" value="1"/>
</dbReference>
<dbReference type="GeneID" id="25267656"/>